<comment type="caution">
    <text evidence="2">The sequence shown here is derived from an EMBL/GenBank/DDBJ whole genome shotgun (WGS) entry which is preliminary data.</text>
</comment>
<keyword evidence="1" id="KW-0732">Signal</keyword>
<reference evidence="2" key="1">
    <citation type="submission" date="2020-06" db="EMBL/GenBank/DDBJ databases">
        <title>WGS assembly of Ceratodon purpureus strain R40.</title>
        <authorList>
            <person name="Carey S.B."/>
            <person name="Jenkins J."/>
            <person name="Shu S."/>
            <person name="Lovell J.T."/>
            <person name="Sreedasyam A."/>
            <person name="Maumus F."/>
            <person name="Tiley G.P."/>
            <person name="Fernandez-Pozo N."/>
            <person name="Barry K."/>
            <person name="Chen C."/>
            <person name="Wang M."/>
            <person name="Lipzen A."/>
            <person name="Daum C."/>
            <person name="Saski C.A."/>
            <person name="Payton A.C."/>
            <person name="Mcbreen J.C."/>
            <person name="Conrad R.E."/>
            <person name="Kollar L.M."/>
            <person name="Olsson S."/>
            <person name="Huttunen S."/>
            <person name="Landis J.B."/>
            <person name="Wickett N.J."/>
            <person name="Johnson M.G."/>
            <person name="Rensing S.A."/>
            <person name="Grimwood J."/>
            <person name="Schmutz J."/>
            <person name="Mcdaniel S.F."/>
        </authorList>
    </citation>
    <scope>NUCLEOTIDE SEQUENCE</scope>
    <source>
        <strain evidence="2">R40</strain>
    </source>
</reference>
<name>A0A8T0HAV2_CERPU</name>
<dbReference type="AlphaFoldDB" id="A0A8T0HAV2"/>
<evidence type="ECO:0000313" key="3">
    <source>
        <dbReference type="Proteomes" id="UP000822688"/>
    </source>
</evidence>
<dbReference type="EMBL" id="CM026428">
    <property type="protein sequence ID" value="KAG0566242.1"/>
    <property type="molecule type" value="Genomic_DNA"/>
</dbReference>
<keyword evidence="3" id="KW-1185">Reference proteome</keyword>
<accession>A0A8T0HAV2</accession>
<gene>
    <name evidence="2" type="ORF">KC19_7G048800</name>
</gene>
<protein>
    <submittedName>
        <fullName evidence="2">Uncharacterized protein</fullName>
    </submittedName>
</protein>
<feature type="chain" id="PRO_5035788105" evidence="1">
    <location>
        <begin position="21"/>
        <end position="72"/>
    </location>
</feature>
<organism evidence="2 3">
    <name type="scientific">Ceratodon purpureus</name>
    <name type="common">Fire moss</name>
    <name type="synonym">Dicranum purpureum</name>
    <dbReference type="NCBI Taxonomy" id="3225"/>
    <lineage>
        <taxon>Eukaryota</taxon>
        <taxon>Viridiplantae</taxon>
        <taxon>Streptophyta</taxon>
        <taxon>Embryophyta</taxon>
        <taxon>Bryophyta</taxon>
        <taxon>Bryophytina</taxon>
        <taxon>Bryopsida</taxon>
        <taxon>Dicranidae</taxon>
        <taxon>Pseudoditrichales</taxon>
        <taxon>Ditrichaceae</taxon>
        <taxon>Ceratodon</taxon>
    </lineage>
</organism>
<sequence length="72" mass="8077">MSFLILQLISTTISRPVSEAAPAFGYKCCNLGGRCGSHSVCEILCGEDVRKMLKTLGRSSDWVHQKYWKRGR</sequence>
<feature type="signal peptide" evidence="1">
    <location>
        <begin position="1"/>
        <end position="20"/>
    </location>
</feature>
<evidence type="ECO:0000256" key="1">
    <source>
        <dbReference type="SAM" id="SignalP"/>
    </source>
</evidence>
<proteinExistence type="predicted"/>
<dbReference type="Proteomes" id="UP000822688">
    <property type="component" value="Chromosome 7"/>
</dbReference>
<evidence type="ECO:0000313" key="2">
    <source>
        <dbReference type="EMBL" id="KAG0566242.1"/>
    </source>
</evidence>